<evidence type="ECO:0000256" key="2">
    <source>
        <dbReference type="ARBA" id="ARBA00022679"/>
    </source>
</evidence>
<comment type="caution">
    <text evidence="4">The sequence shown here is derived from an EMBL/GenBank/DDBJ whole genome shotgun (WGS) entry which is preliminary data.</text>
</comment>
<gene>
    <name evidence="4" type="ORF">ACFS25_16240</name>
</gene>
<evidence type="ECO:0000259" key="3">
    <source>
        <dbReference type="Pfam" id="PF00534"/>
    </source>
</evidence>
<dbReference type="RefSeq" id="WP_381503043.1">
    <property type="nucleotide sequence ID" value="NZ_JBHUOM010000012.1"/>
</dbReference>
<proteinExistence type="predicted"/>
<dbReference type="EMBL" id="JBHUOM010000012">
    <property type="protein sequence ID" value="MFD2935337.1"/>
    <property type="molecule type" value="Genomic_DNA"/>
</dbReference>
<dbReference type="SUPFAM" id="SSF53756">
    <property type="entry name" value="UDP-Glycosyltransferase/glycogen phosphorylase"/>
    <property type="match status" value="1"/>
</dbReference>
<dbReference type="EC" id="2.4.-.-" evidence="4"/>
<protein>
    <submittedName>
        <fullName evidence="4">Glycosyltransferase</fullName>
        <ecNumber evidence="4">2.4.-.-</ecNumber>
    </submittedName>
</protein>
<evidence type="ECO:0000256" key="1">
    <source>
        <dbReference type="ARBA" id="ARBA00022676"/>
    </source>
</evidence>
<accession>A0ABW6ALB8</accession>
<keyword evidence="2 4" id="KW-0808">Transferase</keyword>
<dbReference type="GO" id="GO:0016757">
    <property type="term" value="F:glycosyltransferase activity"/>
    <property type="evidence" value="ECO:0007669"/>
    <property type="project" value="UniProtKB-KW"/>
</dbReference>
<sequence>MGKGTPGVLQVIHGEAFGGVESWLIHILPLLLTAVKVKILICDKHIHPVLRHTFEQHRIAYLHLPITAHVLDYNRQLFRNRAFFDDIDCVHCHVYFKSVWPLPFFKVLRKHVILHNHAAATAHIKTRRYRLVFGVLKQVLNLGADTKIAVSEQSYRDLFGRKTPRHGMMPCGVCDNPTDEFLTHCSQRQQRKPTNRITLLHIGRFYESAMFEDAKNQEFIVAILAVLKRMQVDFDMLFVGEGDNKAIRHRIEQLGFSEHVQFVAYTADKLHVFAKADVFLFPSRHEGYGMSLVEAQLAGCPCCVSDAIPDEAIFTDNVTRLSLSDSAETWAAAVLARKNAPLSNTYNAHIQYASLPQNARELLTLYTRCQSEK</sequence>
<dbReference type="InterPro" id="IPR001296">
    <property type="entry name" value="Glyco_trans_1"/>
</dbReference>
<feature type="domain" description="Glycosyl transferase family 1" evidence="3">
    <location>
        <begin position="188"/>
        <end position="335"/>
    </location>
</feature>
<dbReference type="PANTHER" id="PTHR12526">
    <property type="entry name" value="GLYCOSYLTRANSFERASE"/>
    <property type="match status" value="1"/>
</dbReference>
<keyword evidence="1 4" id="KW-0328">Glycosyltransferase</keyword>
<reference evidence="5" key="1">
    <citation type="journal article" date="2019" name="Int. J. Syst. Evol. Microbiol.">
        <title>The Global Catalogue of Microorganisms (GCM) 10K type strain sequencing project: providing services to taxonomists for standard genome sequencing and annotation.</title>
        <authorList>
            <consortium name="The Broad Institute Genomics Platform"/>
            <consortium name="The Broad Institute Genome Sequencing Center for Infectious Disease"/>
            <person name="Wu L."/>
            <person name="Ma J."/>
        </authorList>
    </citation>
    <scope>NUCLEOTIDE SEQUENCE [LARGE SCALE GENOMIC DNA]</scope>
    <source>
        <strain evidence="5">KCTC 52490</strain>
    </source>
</reference>
<dbReference type="Pfam" id="PF00534">
    <property type="entry name" value="Glycos_transf_1"/>
    <property type="match status" value="1"/>
</dbReference>
<dbReference type="PANTHER" id="PTHR12526:SF510">
    <property type="entry name" value="D-INOSITOL 3-PHOSPHATE GLYCOSYLTRANSFERASE"/>
    <property type="match status" value="1"/>
</dbReference>
<organism evidence="4 5">
    <name type="scientific">Spirosoma flavum</name>
    <dbReference type="NCBI Taxonomy" id="2048557"/>
    <lineage>
        <taxon>Bacteria</taxon>
        <taxon>Pseudomonadati</taxon>
        <taxon>Bacteroidota</taxon>
        <taxon>Cytophagia</taxon>
        <taxon>Cytophagales</taxon>
        <taxon>Cytophagaceae</taxon>
        <taxon>Spirosoma</taxon>
    </lineage>
</organism>
<evidence type="ECO:0000313" key="5">
    <source>
        <dbReference type="Proteomes" id="UP001597512"/>
    </source>
</evidence>
<evidence type="ECO:0000313" key="4">
    <source>
        <dbReference type="EMBL" id="MFD2935337.1"/>
    </source>
</evidence>
<keyword evidence="5" id="KW-1185">Reference proteome</keyword>
<dbReference type="Gene3D" id="3.40.50.2000">
    <property type="entry name" value="Glycogen Phosphorylase B"/>
    <property type="match status" value="2"/>
</dbReference>
<name>A0ABW6ALB8_9BACT</name>
<dbReference type="Proteomes" id="UP001597512">
    <property type="component" value="Unassembled WGS sequence"/>
</dbReference>